<evidence type="ECO:0000313" key="1">
    <source>
        <dbReference type="EMBL" id="KAL1834998.1"/>
    </source>
</evidence>
<gene>
    <name evidence="1" type="ORF">VTK73DRAFT_6495</name>
</gene>
<evidence type="ECO:0000313" key="2">
    <source>
        <dbReference type="Proteomes" id="UP001586593"/>
    </source>
</evidence>
<name>A0ABR3UZD1_9PEZI</name>
<keyword evidence="2" id="KW-1185">Reference proteome</keyword>
<dbReference type="Proteomes" id="UP001586593">
    <property type="component" value="Unassembled WGS sequence"/>
</dbReference>
<proteinExistence type="predicted"/>
<dbReference type="EMBL" id="JAZHXJ010003660">
    <property type="protein sequence ID" value="KAL1834998.1"/>
    <property type="molecule type" value="Genomic_DNA"/>
</dbReference>
<reference evidence="1 2" key="1">
    <citation type="journal article" date="2024" name="Commun. Biol.">
        <title>Comparative genomic analysis of thermophilic fungi reveals convergent evolutionary adaptations and gene losses.</title>
        <authorList>
            <person name="Steindorff A.S."/>
            <person name="Aguilar-Pontes M.V."/>
            <person name="Robinson A.J."/>
            <person name="Andreopoulos B."/>
            <person name="LaButti K."/>
            <person name="Kuo A."/>
            <person name="Mondo S."/>
            <person name="Riley R."/>
            <person name="Otillar R."/>
            <person name="Haridas S."/>
            <person name="Lipzen A."/>
            <person name="Grimwood J."/>
            <person name="Schmutz J."/>
            <person name="Clum A."/>
            <person name="Reid I.D."/>
            <person name="Moisan M.C."/>
            <person name="Butler G."/>
            <person name="Nguyen T.T.M."/>
            <person name="Dewar K."/>
            <person name="Conant G."/>
            <person name="Drula E."/>
            <person name="Henrissat B."/>
            <person name="Hansel C."/>
            <person name="Singer S."/>
            <person name="Hutchinson M.I."/>
            <person name="de Vries R.P."/>
            <person name="Natvig D.O."/>
            <person name="Powell A.J."/>
            <person name="Tsang A."/>
            <person name="Grigoriev I.V."/>
        </authorList>
    </citation>
    <scope>NUCLEOTIDE SEQUENCE [LARGE SCALE GENOMIC DNA]</scope>
    <source>
        <strain evidence="1 2">ATCC 24622</strain>
    </source>
</reference>
<sequence>MSLEEDCDFLRWYAKGEKASVLDKTQGQLSRLWQRTPVVRQLTSPLLGWEWGRHRWPGPCPPFQQQESLRIHVFECDEEGLGDAEGNWGRFLHVPGEE</sequence>
<protein>
    <submittedName>
        <fullName evidence="1">Uncharacterized protein</fullName>
    </submittedName>
</protein>
<comment type="caution">
    <text evidence="1">The sequence shown here is derived from an EMBL/GenBank/DDBJ whole genome shotgun (WGS) entry which is preliminary data.</text>
</comment>
<organism evidence="1 2">
    <name type="scientific">Phialemonium thermophilum</name>
    <dbReference type="NCBI Taxonomy" id="223376"/>
    <lineage>
        <taxon>Eukaryota</taxon>
        <taxon>Fungi</taxon>
        <taxon>Dikarya</taxon>
        <taxon>Ascomycota</taxon>
        <taxon>Pezizomycotina</taxon>
        <taxon>Sordariomycetes</taxon>
        <taxon>Sordariomycetidae</taxon>
        <taxon>Cephalothecales</taxon>
        <taxon>Cephalothecaceae</taxon>
        <taxon>Phialemonium</taxon>
    </lineage>
</organism>
<accession>A0ABR3UZD1</accession>